<reference evidence="8" key="1">
    <citation type="submission" date="2017-02" db="EMBL/GenBank/DDBJ databases">
        <title>Comparative genomics and description of representatives of a novel lineage of planctomycetes thriving in anoxic sediments.</title>
        <authorList>
            <person name="Spring S."/>
            <person name="Bunk B."/>
            <person name="Sproer C."/>
        </authorList>
    </citation>
    <scope>NUCLEOTIDE SEQUENCE [LARGE SCALE GENOMIC DNA]</scope>
    <source>
        <strain evidence="8">ST-NAGAB-D1</strain>
    </source>
</reference>
<dbReference type="PANTHER" id="PTHR11228">
    <property type="entry name" value="RADICAL SAM DOMAIN PROTEIN"/>
    <property type="match status" value="1"/>
</dbReference>
<dbReference type="STRING" id="1936003.STSP2_02532"/>
<evidence type="ECO:0000256" key="1">
    <source>
        <dbReference type="ARBA" id="ARBA00001966"/>
    </source>
</evidence>
<evidence type="ECO:0000256" key="2">
    <source>
        <dbReference type="ARBA" id="ARBA00022691"/>
    </source>
</evidence>
<name>A0A1U9NN67_9BACT</name>
<dbReference type="Proteomes" id="UP000189674">
    <property type="component" value="Chromosome"/>
</dbReference>
<evidence type="ECO:0000313" key="8">
    <source>
        <dbReference type="Proteomes" id="UP000189674"/>
    </source>
</evidence>
<dbReference type="Pfam" id="PF04055">
    <property type="entry name" value="Radical_SAM"/>
    <property type="match status" value="1"/>
</dbReference>
<evidence type="ECO:0000256" key="5">
    <source>
        <dbReference type="ARBA" id="ARBA00023014"/>
    </source>
</evidence>
<dbReference type="CDD" id="cd21109">
    <property type="entry name" value="SPASM"/>
    <property type="match status" value="1"/>
</dbReference>
<dbReference type="InterPro" id="IPR058240">
    <property type="entry name" value="rSAM_sf"/>
</dbReference>
<keyword evidence="3" id="KW-0479">Metal-binding</keyword>
<accession>A0A1U9NN67</accession>
<evidence type="ECO:0000259" key="6">
    <source>
        <dbReference type="Pfam" id="PF04055"/>
    </source>
</evidence>
<dbReference type="CDD" id="cd01335">
    <property type="entry name" value="Radical_SAM"/>
    <property type="match status" value="1"/>
</dbReference>
<dbReference type="OrthoDB" id="9763993at2"/>
<evidence type="ECO:0000256" key="4">
    <source>
        <dbReference type="ARBA" id="ARBA00023004"/>
    </source>
</evidence>
<dbReference type="EMBL" id="CP019791">
    <property type="protein sequence ID" value="AQT69343.1"/>
    <property type="molecule type" value="Genomic_DNA"/>
</dbReference>
<sequence>MTSLQENIFNSRRRRDEKKFKLWKYAGLMLTYKCSAACAFCYYNCSPDKGGLMKTETAVGAWESLERLAGARASVHITGGEPFLYADRLAEVLNEAKRMGLRPADSVETNASWAVSSSVIERNVRLLKDAGVERLKISWDPFHAEYISTDKIKRLASAAEDILGRERVLVRWADYLDAELDFAGMTEEEKQAVYKSAMGDYPCRLTGRAAGRLGHLAERKPLEIIQKQNCRRTWMDGKGVHIDPYGNIFSGLCSGIIVGNVEDRSLEDIWRSLDIENEQMVARLVEAGPAGLLNTALEAGYEVRGEYAGKCHLCTDIRQFFFDNGRFQGIIGPLECYTD</sequence>
<keyword evidence="8" id="KW-1185">Reference proteome</keyword>
<dbReference type="SUPFAM" id="SSF102114">
    <property type="entry name" value="Radical SAM enzymes"/>
    <property type="match status" value="1"/>
</dbReference>
<dbReference type="AlphaFoldDB" id="A0A1U9NN67"/>
<protein>
    <submittedName>
        <fullName evidence="7">Molybdenum cofactor biosynthesis protein A</fullName>
    </submittedName>
</protein>
<organism evidence="7 8">
    <name type="scientific">Anaerohalosphaera lusitana</name>
    <dbReference type="NCBI Taxonomy" id="1936003"/>
    <lineage>
        <taxon>Bacteria</taxon>
        <taxon>Pseudomonadati</taxon>
        <taxon>Planctomycetota</taxon>
        <taxon>Phycisphaerae</taxon>
        <taxon>Sedimentisphaerales</taxon>
        <taxon>Anaerohalosphaeraceae</taxon>
        <taxon>Anaerohalosphaera</taxon>
    </lineage>
</organism>
<dbReference type="Gene3D" id="3.20.20.70">
    <property type="entry name" value="Aldolase class I"/>
    <property type="match status" value="1"/>
</dbReference>
<dbReference type="GO" id="GO:0003824">
    <property type="term" value="F:catalytic activity"/>
    <property type="evidence" value="ECO:0007669"/>
    <property type="project" value="InterPro"/>
</dbReference>
<dbReference type="RefSeq" id="WP_146663038.1">
    <property type="nucleotide sequence ID" value="NZ_CP019791.1"/>
</dbReference>
<dbReference type="InterPro" id="IPR050377">
    <property type="entry name" value="Radical_SAM_PqqE_MftC-like"/>
</dbReference>
<keyword evidence="2" id="KW-0949">S-adenosyl-L-methionine</keyword>
<dbReference type="InterPro" id="IPR013785">
    <property type="entry name" value="Aldolase_TIM"/>
</dbReference>
<keyword evidence="5" id="KW-0411">Iron-sulfur</keyword>
<evidence type="ECO:0000313" key="7">
    <source>
        <dbReference type="EMBL" id="AQT69343.1"/>
    </source>
</evidence>
<gene>
    <name evidence="7" type="ORF">STSP2_02532</name>
</gene>
<proteinExistence type="predicted"/>
<dbReference type="GO" id="GO:0051536">
    <property type="term" value="F:iron-sulfur cluster binding"/>
    <property type="evidence" value="ECO:0007669"/>
    <property type="project" value="UniProtKB-KW"/>
</dbReference>
<dbReference type="PANTHER" id="PTHR11228:SF34">
    <property type="entry name" value="TUNGSTEN-CONTAINING ALDEHYDE FERREDOXIN OXIDOREDUCTASE COFACTOR MODIFYING PROTEIN"/>
    <property type="match status" value="1"/>
</dbReference>
<keyword evidence="4" id="KW-0408">Iron</keyword>
<dbReference type="KEGG" id="alus:STSP2_02532"/>
<feature type="domain" description="Radical SAM core" evidence="6">
    <location>
        <begin position="30"/>
        <end position="145"/>
    </location>
</feature>
<comment type="cofactor">
    <cofactor evidence="1">
        <name>[4Fe-4S] cluster</name>
        <dbReference type="ChEBI" id="CHEBI:49883"/>
    </cofactor>
</comment>
<dbReference type="GO" id="GO:0046872">
    <property type="term" value="F:metal ion binding"/>
    <property type="evidence" value="ECO:0007669"/>
    <property type="project" value="UniProtKB-KW"/>
</dbReference>
<evidence type="ECO:0000256" key="3">
    <source>
        <dbReference type="ARBA" id="ARBA00022723"/>
    </source>
</evidence>
<dbReference type="SFLD" id="SFLDS00029">
    <property type="entry name" value="Radical_SAM"/>
    <property type="match status" value="1"/>
</dbReference>
<dbReference type="InterPro" id="IPR007197">
    <property type="entry name" value="rSAM"/>
</dbReference>